<protein>
    <submittedName>
        <fullName evidence="1">Polyketide cyclase WhiE VII</fullName>
    </submittedName>
</protein>
<sequence length="109" mass="12345">MTDRSLIVARLEPGAAADVARLFGASDATALPHELGVIRRHLFHYHDLYFHYVEFDGDAREQVGKARGRSDFQRLSADLGRYVKPFDPATWRSPADAMASEFYGWERSS</sequence>
<dbReference type="InterPro" id="IPR011008">
    <property type="entry name" value="Dimeric_a/b-barrel"/>
</dbReference>
<name>A0A1M4EKW6_9ACTN</name>
<dbReference type="InterPro" id="IPR038474">
    <property type="entry name" value="Polyketide_synth_cyclase_sf"/>
</dbReference>
<dbReference type="RefSeq" id="WP_225268085.1">
    <property type="nucleotide sequence ID" value="NZ_CP084058.1"/>
</dbReference>
<evidence type="ECO:0000313" key="1">
    <source>
        <dbReference type="EMBL" id="SBO99408.1"/>
    </source>
</evidence>
<dbReference type="GO" id="GO:0030639">
    <property type="term" value="P:polyketide biosynthetic process"/>
    <property type="evidence" value="ECO:0007669"/>
    <property type="project" value="InterPro"/>
</dbReference>
<accession>A0A1M4EKW6</accession>
<dbReference type="InterPro" id="IPR006765">
    <property type="entry name" value="Polyketide_synth_cyclase"/>
</dbReference>
<dbReference type="Pfam" id="PF04673">
    <property type="entry name" value="Cyclase_polyket"/>
    <property type="match status" value="1"/>
</dbReference>
<proteinExistence type="predicted"/>
<dbReference type="SUPFAM" id="SSF54909">
    <property type="entry name" value="Dimeric alpha+beta barrel"/>
    <property type="match status" value="1"/>
</dbReference>
<dbReference type="AlphaFoldDB" id="A0A1M4EKW6"/>
<dbReference type="EMBL" id="LT559118">
    <property type="protein sequence ID" value="SBO99408.1"/>
    <property type="molecule type" value="Genomic_DNA"/>
</dbReference>
<reference evidence="1" key="1">
    <citation type="submission" date="2016-04" db="EMBL/GenBank/DDBJ databases">
        <authorList>
            <person name="Evans L.H."/>
            <person name="Alamgir A."/>
            <person name="Owens N."/>
            <person name="Weber N.D."/>
            <person name="Virtaneva K."/>
            <person name="Barbian K."/>
            <person name="Babar A."/>
            <person name="Rosenke K."/>
        </authorList>
    </citation>
    <scope>NUCLEOTIDE SEQUENCE</scope>
    <source>
        <strain evidence="1">Nono1</strain>
    </source>
</reference>
<dbReference type="Gene3D" id="3.30.70.1090">
    <property type="entry name" value="Dimeric alpha+beta barrel"/>
    <property type="match status" value="1"/>
</dbReference>
<organism evidence="1">
    <name type="scientific">Nonomuraea gerenzanensis</name>
    <dbReference type="NCBI Taxonomy" id="93944"/>
    <lineage>
        <taxon>Bacteria</taxon>
        <taxon>Bacillati</taxon>
        <taxon>Actinomycetota</taxon>
        <taxon>Actinomycetes</taxon>
        <taxon>Streptosporangiales</taxon>
        <taxon>Streptosporangiaceae</taxon>
        <taxon>Nonomuraea</taxon>
    </lineage>
</organism>
<gene>
    <name evidence="1" type="ORF">BN4615_P8924</name>
</gene>